<dbReference type="InterPro" id="IPR000868">
    <property type="entry name" value="Isochorismatase-like_dom"/>
</dbReference>
<evidence type="ECO:0000313" key="4">
    <source>
        <dbReference type="Proteomes" id="UP000000637"/>
    </source>
</evidence>
<dbReference type="HOGENOM" id="CLU_068979_5_3_11"/>
<dbReference type="Pfam" id="PF00857">
    <property type="entry name" value="Isochorismatase"/>
    <property type="match status" value="1"/>
</dbReference>
<geneLocation type="plasmid" evidence="3 4">
    <name>pTC2</name>
</geneLocation>
<sequence length="217" mass="23107">MPAPRRALIVIDAQEEYFDGLLPIQYPARDESIVSIQTAISTAQQTGTLVVLVQHELPAEAPVFASGSATWQNHPEVAAHENTAAKRISKQFSSIFAGTDLEAWLREQGIDTITLVGYMTNNCVIASAAAAEPLGFTVEVLSDATGAIDLANDAGTAPARQVHETLMALLHSNWAAVTDTASWTEALRTGGPLTKSDLITSAAKGRSTRQETQAPIR</sequence>
<name>A1RDG1_PAEAT</name>
<dbReference type="RefSeq" id="WP_011777180.1">
    <property type="nucleotide sequence ID" value="NC_008713.1"/>
</dbReference>
<dbReference type="PANTHER" id="PTHR43540:SF6">
    <property type="entry name" value="ISOCHORISMATASE-LIKE DOMAIN-CONTAINING PROTEIN"/>
    <property type="match status" value="1"/>
</dbReference>
<accession>A1RDG1</accession>
<gene>
    <name evidence="3" type="ordered locus">AAur_pTC20112</name>
</gene>
<dbReference type="SUPFAM" id="SSF52499">
    <property type="entry name" value="Isochorismatase-like hydrolases"/>
    <property type="match status" value="1"/>
</dbReference>
<dbReference type="PANTHER" id="PTHR43540">
    <property type="entry name" value="PEROXYUREIDOACRYLATE/UREIDOACRYLATE AMIDOHYDROLASE-RELATED"/>
    <property type="match status" value="1"/>
</dbReference>
<dbReference type="InterPro" id="IPR050272">
    <property type="entry name" value="Isochorismatase-like_hydrls"/>
</dbReference>
<dbReference type="CDD" id="cd01014">
    <property type="entry name" value="nicotinamidase_related"/>
    <property type="match status" value="1"/>
</dbReference>
<dbReference type="EMBL" id="CP000476">
    <property type="protein sequence ID" value="ABM10802.1"/>
    <property type="molecule type" value="Genomic_DNA"/>
</dbReference>
<dbReference type="eggNOG" id="COG1335">
    <property type="taxonomic scope" value="Bacteria"/>
</dbReference>
<keyword evidence="4" id="KW-1185">Reference proteome</keyword>
<organism evidence="3 4">
    <name type="scientific">Paenarthrobacter aurescens (strain TC1)</name>
    <dbReference type="NCBI Taxonomy" id="290340"/>
    <lineage>
        <taxon>Bacteria</taxon>
        <taxon>Bacillati</taxon>
        <taxon>Actinomycetota</taxon>
        <taxon>Actinomycetes</taxon>
        <taxon>Micrococcales</taxon>
        <taxon>Micrococcaceae</taxon>
        <taxon>Paenarthrobacter</taxon>
    </lineage>
</organism>
<reference evidence="3 4" key="1">
    <citation type="journal article" date="2006" name="PLoS Genet.">
        <title>Secrets of soil survival revealed by the genome sequence of Arthrobacter aurescens TC1.</title>
        <authorList>
            <person name="Mongodin E.F."/>
            <person name="Shapir N."/>
            <person name="Daugherty S.C."/>
            <person name="DeBoy R.T."/>
            <person name="Emerson J.B."/>
            <person name="Shvartzbeyn A."/>
            <person name="Radune D."/>
            <person name="Vamathevan J."/>
            <person name="Riggs F."/>
            <person name="Grinberg V."/>
            <person name="Khouri H."/>
            <person name="Wackett L.P."/>
            <person name="Nelson K.E."/>
            <person name="Sadowsky M.J."/>
        </authorList>
    </citation>
    <scope>NUCLEOTIDE SEQUENCE [LARGE SCALE GENOMIC DNA]</scope>
    <source>
        <strain evidence="3 4">TC1</strain>
    </source>
</reference>
<evidence type="ECO:0000256" key="1">
    <source>
        <dbReference type="ARBA" id="ARBA00022801"/>
    </source>
</evidence>
<dbReference type="AlphaFoldDB" id="A1RDG1"/>
<protein>
    <submittedName>
        <fullName evidence="3">Isochorismatase family protein</fullName>
    </submittedName>
</protein>
<keyword evidence="3" id="KW-0614">Plasmid</keyword>
<dbReference type="KEGG" id="aau:AAur_pTC20112"/>
<feature type="domain" description="Isochorismatase-like" evidence="2">
    <location>
        <begin position="7"/>
        <end position="159"/>
    </location>
</feature>
<evidence type="ECO:0000259" key="2">
    <source>
        <dbReference type="Pfam" id="PF00857"/>
    </source>
</evidence>
<dbReference type="Gene3D" id="3.40.50.850">
    <property type="entry name" value="Isochorismatase-like"/>
    <property type="match status" value="1"/>
</dbReference>
<proteinExistence type="predicted"/>
<dbReference type="Proteomes" id="UP000000637">
    <property type="component" value="Plasmid pTC2"/>
</dbReference>
<evidence type="ECO:0000313" key="3">
    <source>
        <dbReference type="EMBL" id="ABM10802.1"/>
    </source>
</evidence>
<dbReference type="InterPro" id="IPR036380">
    <property type="entry name" value="Isochorismatase-like_sf"/>
</dbReference>
<dbReference type="GO" id="GO:0016787">
    <property type="term" value="F:hydrolase activity"/>
    <property type="evidence" value="ECO:0007669"/>
    <property type="project" value="UniProtKB-KW"/>
</dbReference>
<dbReference type="OrthoDB" id="9794942at2"/>
<keyword evidence="1" id="KW-0378">Hydrolase</keyword>